<dbReference type="InterPro" id="IPR038367">
    <property type="entry name" value="PelD_GGDEF_sf"/>
</dbReference>
<feature type="transmembrane region" description="Helical" evidence="1">
    <location>
        <begin position="40"/>
        <end position="58"/>
    </location>
</feature>
<name>B3EAM6_TRIL1</name>
<dbReference type="RefSeq" id="WP_012471233.1">
    <property type="nucleotide sequence ID" value="NC_010814.1"/>
</dbReference>
<accession>B3EAM6</accession>
<keyword evidence="1" id="KW-0472">Membrane</keyword>
<dbReference type="HOGENOM" id="CLU_046136_1_0_7"/>
<evidence type="ECO:0000313" key="4">
    <source>
        <dbReference type="Proteomes" id="UP000002420"/>
    </source>
</evidence>
<dbReference type="InterPro" id="IPR031583">
    <property type="entry name" value="PelD_GGDEF"/>
</dbReference>
<gene>
    <name evidence="3" type="ordered locus">Glov_3203</name>
</gene>
<dbReference type="OrthoDB" id="5442761at2"/>
<dbReference type="AlphaFoldDB" id="B3EAM6"/>
<dbReference type="Gene3D" id="3.30.450.40">
    <property type="match status" value="1"/>
</dbReference>
<feature type="transmembrane region" description="Helical" evidence="1">
    <location>
        <begin position="17"/>
        <end position="34"/>
    </location>
</feature>
<feature type="transmembrane region" description="Helical" evidence="1">
    <location>
        <begin position="65"/>
        <end position="85"/>
    </location>
</feature>
<dbReference type="Gene3D" id="3.30.70.2880">
    <property type="match status" value="1"/>
</dbReference>
<dbReference type="STRING" id="398767.Glov_3203"/>
<proteinExistence type="predicted"/>
<feature type="domain" description="PelD GGDEF" evidence="2">
    <location>
        <begin position="312"/>
        <end position="435"/>
    </location>
</feature>
<dbReference type="eggNOG" id="COG2203">
    <property type="taxonomic scope" value="Bacteria"/>
</dbReference>
<dbReference type="KEGG" id="glo:Glov_3203"/>
<keyword evidence="1 3" id="KW-0812">Transmembrane</keyword>
<dbReference type="Pfam" id="PF16963">
    <property type="entry name" value="PelD_GGDEF"/>
    <property type="match status" value="1"/>
</dbReference>
<reference evidence="3 4" key="1">
    <citation type="submission" date="2008-05" db="EMBL/GenBank/DDBJ databases">
        <title>Complete sequence of chromosome of Geobacter lovleyi SZ.</title>
        <authorList>
            <consortium name="US DOE Joint Genome Institute"/>
            <person name="Lucas S."/>
            <person name="Copeland A."/>
            <person name="Lapidus A."/>
            <person name="Glavina del Rio T."/>
            <person name="Dalin E."/>
            <person name="Tice H."/>
            <person name="Bruce D."/>
            <person name="Goodwin L."/>
            <person name="Pitluck S."/>
            <person name="Chertkov O."/>
            <person name="Meincke L."/>
            <person name="Brettin T."/>
            <person name="Detter J.C."/>
            <person name="Han C."/>
            <person name="Tapia R."/>
            <person name="Kuske C.R."/>
            <person name="Schmutz J."/>
            <person name="Larimer F."/>
            <person name="Land M."/>
            <person name="Hauser L."/>
            <person name="Kyrpides N."/>
            <person name="Mikhailova N."/>
            <person name="Sung Y."/>
            <person name="Fletcher K.E."/>
            <person name="Ritalahti K.M."/>
            <person name="Loeffler F.E."/>
            <person name="Richardson P."/>
        </authorList>
    </citation>
    <scope>NUCLEOTIDE SEQUENCE [LARGE SCALE GENOMIC DNA]</scope>
    <source>
        <strain evidence="4">ATCC BAA-1151 / DSM 17278 / SZ</strain>
    </source>
</reference>
<evidence type="ECO:0000313" key="3">
    <source>
        <dbReference type="EMBL" id="ACD96909.1"/>
    </source>
</evidence>
<dbReference type="EMBL" id="CP001089">
    <property type="protein sequence ID" value="ACD96909.1"/>
    <property type="molecule type" value="Genomic_DNA"/>
</dbReference>
<dbReference type="Proteomes" id="UP000002420">
    <property type="component" value="Chromosome"/>
</dbReference>
<keyword evidence="4" id="KW-1185">Reference proteome</keyword>
<keyword evidence="1" id="KW-1133">Transmembrane helix</keyword>
<feature type="transmembrane region" description="Helical" evidence="1">
    <location>
        <begin position="91"/>
        <end position="113"/>
    </location>
</feature>
<evidence type="ECO:0000256" key="1">
    <source>
        <dbReference type="SAM" id="Phobius"/>
    </source>
</evidence>
<dbReference type="InterPro" id="IPR029016">
    <property type="entry name" value="GAF-like_dom_sf"/>
</dbReference>
<organism evidence="3 4">
    <name type="scientific">Trichlorobacter lovleyi (strain ATCC BAA-1151 / DSM 17278 / SZ)</name>
    <name type="common">Geobacter lovleyi</name>
    <dbReference type="NCBI Taxonomy" id="398767"/>
    <lineage>
        <taxon>Bacteria</taxon>
        <taxon>Pseudomonadati</taxon>
        <taxon>Thermodesulfobacteriota</taxon>
        <taxon>Desulfuromonadia</taxon>
        <taxon>Geobacterales</taxon>
        <taxon>Geobacteraceae</taxon>
        <taxon>Trichlorobacter</taxon>
    </lineage>
</organism>
<evidence type="ECO:0000259" key="2">
    <source>
        <dbReference type="Pfam" id="PF16963"/>
    </source>
</evidence>
<sequence>MSVLNGITSRFPQLSQWLETLVLTLLVPLLGCLLSKDDPFFVQSAFPWLWFGPLLVALRYGIAPALSSVSFLAVLWFALSLAGLLKGAFPLHFMLGGALLSLIAGQFSSVWTTRLRRSDQLSRHASERFQQLSRAYFMVRHSHDRLEQNLVSRPVTLRQAMMELRRLLVERGGEVSNELAGELMVILAHYCSLSSAAIYAVRRGVPDPVPLAQCGQGASYRPDDLLLRSALESGTTAYQAASRLGDGQHSSYLVAAPLRTSSGRMLGVLLVSDMPFMALHRETLQILGVLLAYAADHVEAATIAKRLIAVYPDCPTVFGAELVKMTRLRRDLDIVSTVVVINLQPGPRLDELCQVLERQQRGLDHGWRRDLGWCVQFVTLMPFTGPAALEGYQARLNEVLRKQFGMTLQSVGITIKYAVLSGDEPLIQLANLLTEDV</sequence>
<protein>
    <submittedName>
        <fullName evidence="3">Putative transmembrane protein</fullName>
    </submittedName>
</protein>